<dbReference type="InterPro" id="IPR016181">
    <property type="entry name" value="Acyl_CoA_acyltransferase"/>
</dbReference>
<dbReference type="GO" id="GO:0016746">
    <property type="term" value="F:acyltransferase activity"/>
    <property type="evidence" value="ECO:0007669"/>
    <property type="project" value="UniProtKB-KW"/>
</dbReference>
<accession>A0A9Y2IAH2</accession>
<dbReference type="InterPro" id="IPR038740">
    <property type="entry name" value="BioF2-like_GNAT_dom"/>
</dbReference>
<dbReference type="Proteomes" id="UP001236014">
    <property type="component" value="Chromosome"/>
</dbReference>
<reference evidence="2 3" key="1">
    <citation type="submission" date="2023-06" db="EMBL/GenBank/DDBJ databases">
        <authorList>
            <person name="Oyuntsetseg B."/>
            <person name="Kim S.B."/>
        </authorList>
    </citation>
    <scope>NUCLEOTIDE SEQUENCE [LARGE SCALE GENOMIC DNA]</scope>
    <source>
        <strain evidence="2 3">2-15</strain>
    </source>
</reference>
<proteinExistence type="predicted"/>
<evidence type="ECO:0000313" key="2">
    <source>
        <dbReference type="EMBL" id="WIX75676.1"/>
    </source>
</evidence>
<keyword evidence="3" id="KW-1185">Reference proteome</keyword>
<dbReference type="AlphaFoldDB" id="A0A9Y2IAH2"/>
<evidence type="ECO:0000259" key="1">
    <source>
        <dbReference type="Pfam" id="PF13480"/>
    </source>
</evidence>
<organism evidence="2 3">
    <name type="scientific">Amycolatopsis carbonis</name>
    <dbReference type="NCBI Taxonomy" id="715471"/>
    <lineage>
        <taxon>Bacteria</taxon>
        <taxon>Bacillati</taxon>
        <taxon>Actinomycetota</taxon>
        <taxon>Actinomycetes</taxon>
        <taxon>Pseudonocardiales</taxon>
        <taxon>Pseudonocardiaceae</taxon>
        <taxon>Amycolatopsis</taxon>
    </lineage>
</organism>
<dbReference type="EC" id="2.3.1.-" evidence="2"/>
<evidence type="ECO:0000313" key="3">
    <source>
        <dbReference type="Proteomes" id="UP001236014"/>
    </source>
</evidence>
<dbReference type="SUPFAM" id="SSF55729">
    <property type="entry name" value="Acyl-CoA N-acyltransferases (Nat)"/>
    <property type="match status" value="1"/>
</dbReference>
<keyword evidence="2" id="KW-0808">Transferase</keyword>
<gene>
    <name evidence="2" type="ORF">QRX50_29780</name>
</gene>
<feature type="domain" description="BioF2-like acetyltransferase" evidence="1">
    <location>
        <begin position="181"/>
        <end position="313"/>
    </location>
</feature>
<protein>
    <submittedName>
        <fullName evidence="2">GNAT family N-acetyltransferase</fullName>
        <ecNumber evidence="2">2.3.1.-</ecNumber>
    </submittedName>
</protein>
<sequence>MDTLVVDSIGKVDRRSWDELVGNDNFFNSHQWLSSLERTRGEAPVLLATSQGAVTGGVATWRGTGDEPGALVTPLKFRADLPGPWRHEVLWLGARRPVFNDLLCTGGPGRRETMAALLDRARVVAYDSGLGAVVMPYTPLSTALELAGARPDVSVVLHSADATIAVPPAGAGPQFAGARHKDRKEWRREQRIFQSEGNVAKWFPMTEDVVAEIVPLIAQTRERYGSKTDSESLVEFFTAQRTAGLLDGAVACVCERDGRTVAGAVFYRYRDELYGLFVGFGYEHVGRGFQYFTLVFYEAVAWAQEHGVRRYRLAFSSYAAKVARGASLRPLAAVVLPAAEPPADPALIDAHNTAMTSWFRDRFGHRTQALTDDWALVGQA</sequence>
<name>A0A9Y2IAH2_9PSEU</name>
<dbReference type="EMBL" id="CP127294">
    <property type="protein sequence ID" value="WIX75676.1"/>
    <property type="molecule type" value="Genomic_DNA"/>
</dbReference>
<dbReference type="Pfam" id="PF13480">
    <property type="entry name" value="Acetyltransf_6"/>
    <property type="match status" value="1"/>
</dbReference>
<keyword evidence="2" id="KW-0012">Acyltransferase</keyword>
<dbReference type="RefSeq" id="WP_285966441.1">
    <property type="nucleotide sequence ID" value="NZ_CP127294.1"/>
</dbReference>
<dbReference type="KEGG" id="acab:QRX50_29780"/>
<dbReference type="Gene3D" id="3.40.630.30">
    <property type="match status" value="1"/>
</dbReference>